<evidence type="ECO:0000256" key="2">
    <source>
        <dbReference type="ARBA" id="ARBA00022448"/>
    </source>
</evidence>
<dbReference type="CDD" id="cd03257">
    <property type="entry name" value="ABC_NikE_OppD_transporters"/>
    <property type="match status" value="1"/>
</dbReference>
<keyword evidence="4" id="KW-0547">Nucleotide-binding</keyword>
<sequence>MSTPLLQVENLSVSFNTEDGVVKAVDGVSWSIEAGQSLGIVGESGSGKTVGGLTLLGLTRSGRTTVSGRAMFEGSDLVSMGDASLRAVRGKGIAMIFQDPLSSLHPFYRVGDQIIEAIQAHSQTPKKVARARAAELLALVGIPDPKARLDAYPHEFSGGMRQRAMIAMALSNEPRLLIADEPTTALDVTVQAQILELLDRLRRELQMALVIITHDLGVVAETAEQVAVMYAGRIVEQSPVNELFSQPMHPYTWGLLRSIPKLTGPRDEALLPIPGRPPSLISRPKGCAFAERCAYAEDACRLTDPLLATTADGRRSACLIPHERRMAAWPALAAGGTEADALKVVRGTK</sequence>
<evidence type="ECO:0000256" key="1">
    <source>
        <dbReference type="ARBA" id="ARBA00004202"/>
    </source>
</evidence>
<dbReference type="PROSITE" id="PS50893">
    <property type="entry name" value="ABC_TRANSPORTER_2"/>
    <property type="match status" value="1"/>
</dbReference>
<dbReference type="InterPro" id="IPR013563">
    <property type="entry name" value="Oligopep_ABC_C"/>
</dbReference>
<evidence type="ECO:0000313" key="8">
    <source>
        <dbReference type="EMBL" id="CAB4882859.1"/>
    </source>
</evidence>
<dbReference type="Pfam" id="PF00005">
    <property type="entry name" value="ABC_tran"/>
    <property type="match status" value="1"/>
</dbReference>
<keyword evidence="5" id="KW-0067">ATP-binding</keyword>
<accession>A0A6J7ERW8</accession>
<dbReference type="NCBIfam" id="TIGR01727">
    <property type="entry name" value="oligo_HPY"/>
    <property type="match status" value="1"/>
</dbReference>
<dbReference type="InterPro" id="IPR050388">
    <property type="entry name" value="ABC_Ni/Peptide_Import"/>
</dbReference>
<organism evidence="8">
    <name type="scientific">freshwater metagenome</name>
    <dbReference type="NCBI Taxonomy" id="449393"/>
    <lineage>
        <taxon>unclassified sequences</taxon>
        <taxon>metagenomes</taxon>
        <taxon>ecological metagenomes</taxon>
    </lineage>
</organism>
<evidence type="ECO:0000259" key="7">
    <source>
        <dbReference type="PROSITE" id="PS50893"/>
    </source>
</evidence>
<keyword evidence="2" id="KW-0813">Transport</keyword>
<protein>
    <submittedName>
        <fullName evidence="8">Unannotated protein</fullName>
    </submittedName>
</protein>
<evidence type="ECO:0000256" key="5">
    <source>
        <dbReference type="ARBA" id="ARBA00022840"/>
    </source>
</evidence>
<dbReference type="EMBL" id="CAFBLU010000053">
    <property type="protein sequence ID" value="CAB4882859.1"/>
    <property type="molecule type" value="Genomic_DNA"/>
</dbReference>
<dbReference type="InterPro" id="IPR003439">
    <property type="entry name" value="ABC_transporter-like_ATP-bd"/>
</dbReference>
<reference evidence="8" key="1">
    <citation type="submission" date="2020-05" db="EMBL/GenBank/DDBJ databases">
        <authorList>
            <person name="Chiriac C."/>
            <person name="Salcher M."/>
            <person name="Ghai R."/>
            <person name="Kavagutti S V."/>
        </authorList>
    </citation>
    <scope>NUCLEOTIDE SEQUENCE</scope>
</reference>
<comment type="subcellular location">
    <subcellularLocation>
        <location evidence="1">Cell membrane</location>
        <topology evidence="1">Peripheral membrane protein</topology>
    </subcellularLocation>
</comment>
<dbReference type="SMART" id="SM00382">
    <property type="entry name" value="AAA"/>
    <property type="match status" value="1"/>
</dbReference>
<dbReference type="InterPro" id="IPR027417">
    <property type="entry name" value="P-loop_NTPase"/>
</dbReference>
<dbReference type="GO" id="GO:0005524">
    <property type="term" value="F:ATP binding"/>
    <property type="evidence" value="ECO:0007669"/>
    <property type="project" value="UniProtKB-KW"/>
</dbReference>
<dbReference type="FunFam" id="3.40.50.300:FF:000016">
    <property type="entry name" value="Oligopeptide ABC transporter ATP-binding component"/>
    <property type="match status" value="1"/>
</dbReference>
<dbReference type="GO" id="GO:0016887">
    <property type="term" value="F:ATP hydrolysis activity"/>
    <property type="evidence" value="ECO:0007669"/>
    <property type="project" value="InterPro"/>
</dbReference>
<dbReference type="SUPFAM" id="SSF52540">
    <property type="entry name" value="P-loop containing nucleoside triphosphate hydrolases"/>
    <property type="match status" value="1"/>
</dbReference>
<feature type="domain" description="ABC transporter" evidence="7">
    <location>
        <begin position="6"/>
        <end position="256"/>
    </location>
</feature>
<dbReference type="PANTHER" id="PTHR43297:SF2">
    <property type="entry name" value="DIPEPTIDE TRANSPORT ATP-BINDING PROTEIN DPPD"/>
    <property type="match status" value="1"/>
</dbReference>
<keyword evidence="3" id="KW-1003">Cell membrane</keyword>
<proteinExistence type="predicted"/>
<evidence type="ECO:0000256" key="6">
    <source>
        <dbReference type="ARBA" id="ARBA00023136"/>
    </source>
</evidence>
<dbReference type="Pfam" id="PF08352">
    <property type="entry name" value="oligo_HPY"/>
    <property type="match status" value="1"/>
</dbReference>
<dbReference type="Gene3D" id="3.40.50.300">
    <property type="entry name" value="P-loop containing nucleotide triphosphate hydrolases"/>
    <property type="match status" value="1"/>
</dbReference>
<keyword evidence="6" id="KW-0472">Membrane</keyword>
<gene>
    <name evidence="8" type="ORF">UFOPK3444_01608</name>
</gene>
<dbReference type="PROSITE" id="PS00211">
    <property type="entry name" value="ABC_TRANSPORTER_1"/>
    <property type="match status" value="1"/>
</dbReference>
<dbReference type="GO" id="GO:0015833">
    <property type="term" value="P:peptide transport"/>
    <property type="evidence" value="ECO:0007669"/>
    <property type="project" value="InterPro"/>
</dbReference>
<evidence type="ECO:0000256" key="4">
    <source>
        <dbReference type="ARBA" id="ARBA00022741"/>
    </source>
</evidence>
<name>A0A6J7ERW8_9ZZZZ</name>
<dbReference type="InterPro" id="IPR003593">
    <property type="entry name" value="AAA+_ATPase"/>
</dbReference>
<dbReference type="AlphaFoldDB" id="A0A6J7ERW8"/>
<dbReference type="InterPro" id="IPR017871">
    <property type="entry name" value="ABC_transporter-like_CS"/>
</dbReference>
<dbReference type="PANTHER" id="PTHR43297">
    <property type="entry name" value="OLIGOPEPTIDE TRANSPORT ATP-BINDING PROTEIN APPD"/>
    <property type="match status" value="1"/>
</dbReference>
<evidence type="ECO:0000256" key="3">
    <source>
        <dbReference type="ARBA" id="ARBA00022475"/>
    </source>
</evidence>
<dbReference type="GO" id="GO:0005886">
    <property type="term" value="C:plasma membrane"/>
    <property type="evidence" value="ECO:0007669"/>
    <property type="project" value="UniProtKB-SubCell"/>
</dbReference>